<feature type="region of interest" description="Disordered" evidence="4">
    <location>
        <begin position="307"/>
        <end position="336"/>
    </location>
</feature>
<protein>
    <submittedName>
        <fullName evidence="5">Uncharacterized protein</fullName>
    </submittedName>
</protein>
<dbReference type="InterPro" id="IPR032675">
    <property type="entry name" value="LRR_dom_sf"/>
</dbReference>
<dbReference type="Proteomes" id="UP001190700">
    <property type="component" value="Unassembled WGS sequence"/>
</dbReference>
<feature type="region of interest" description="Disordered" evidence="4">
    <location>
        <begin position="506"/>
        <end position="528"/>
    </location>
</feature>
<proteinExistence type="predicted"/>
<accession>A0AAE0BM41</accession>
<evidence type="ECO:0000256" key="1">
    <source>
        <dbReference type="ARBA" id="ARBA00004430"/>
    </source>
</evidence>
<evidence type="ECO:0000313" key="5">
    <source>
        <dbReference type="EMBL" id="KAK3238219.1"/>
    </source>
</evidence>
<gene>
    <name evidence="5" type="ORF">CYMTET_51752</name>
</gene>
<dbReference type="InterPro" id="IPR001611">
    <property type="entry name" value="Leu-rich_rpt"/>
</dbReference>
<comment type="caution">
    <text evidence="5">The sequence shown here is derived from an EMBL/GenBank/DDBJ whole genome shotgun (WGS) entry which is preliminary data.</text>
</comment>
<dbReference type="EMBL" id="LGRX02034297">
    <property type="protein sequence ID" value="KAK3238219.1"/>
    <property type="molecule type" value="Genomic_DNA"/>
</dbReference>
<dbReference type="Gene3D" id="3.80.10.10">
    <property type="entry name" value="Ribonuclease Inhibitor"/>
    <property type="match status" value="3"/>
</dbReference>
<keyword evidence="3" id="KW-0677">Repeat</keyword>
<evidence type="ECO:0000313" key="6">
    <source>
        <dbReference type="Proteomes" id="UP001190700"/>
    </source>
</evidence>
<evidence type="ECO:0000256" key="3">
    <source>
        <dbReference type="ARBA" id="ARBA00022737"/>
    </source>
</evidence>
<feature type="compositionally biased region" description="Polar residues" evidence="4">
    <location>
        <begin position="307"/>
        <end position="316"/>
    </location>
</feature>
<comment type="subcellular location">
    <subcellularLocation>
        <location evidence="1">Cytoplasm</location>
        <location evidence="1">Cytoskeleton</location>
        <location evidence="1">Cilium axoneme</location>
    </subcellularLocation>
</comment>
<evidence type="ECO:0000256" key="2">
    <source>
        <dbReference type="ARBA" id="ARBA00022614"/>
    </source>
</evidence>
<dbReference type="Pfam" id="PF13855">
    <property type="entry name" value="LRR_8"/>
    <property type="match status" value="1"/>
</dbReference>
<dbReference type="PANTHER" id="PTHR18849">
    <property type="entry name" value="LEUCINE RICH REPEAT PROTEIN"/>
    <property type="match status" value="1"/>
</dbReference>
<reference evidence="5 6" key="1">
    <citation type="journal article" date="2015" name="Genome Biol. Evol.">
        <title>Comparative Genomics of a Bacterivorous Green Alga Reveals Evolutionary Causalities and Consequences of Phago-Mixotrophic Mode of Nutrition.</title>
        <authorList>
            <person name="Burns J.A."/>
            <person name="Paasch A."/>
            <person name="Narechania A."/>
            <person name="Kim E."/>
        </authorList>
    </citation>
    <scope>NUCLEOTIDE SEQUENCE [LARGE SCALE GENOMIC DNA]</scope>
    <source>
        <strain evidence="5 6">PLY_AMNH</strain>
    </source>
</reference>
<dbReference type="AlphaFoldDB" id="A0AAE0BM41"/>
<dbReference type="SUPFAM" id="SSF52058">
    <property type="entry name" value="L domain-like"/>
    <property type="match status" value="1"/>
</dbReference>
<organism evidence="5 6">
    <name type="scientific">Cymbomonas tetramitiformis</name>
    <dbReference type="NCBI Taxonomy" id="36881"/>
    <lineage>
        <taxon>Eukaryota</taxon>
        <taxon>Viridiplantae</taxon>
        <taxon>Chlorophyta</taxon>
        <taxon>Pyramimonadophyceae</taxon>
        <taxon>Pyramimonadales</taxon>
        <taxon>Pyramimonadaceae</taxon>
        <taxon>Cymbomonas</taxon>
    </lineage>
</organism>
<keyword evidence="6" id="KW-1185">Reference proteome</keyword>
<name>A0AAE0BM41_9CHLO</name>
<keyword evidence="2" id="KW-0433">Leucine-rich repeat</keyword>
<sequence>MKAGSRVRGKRDGSRGSVKTFGRVSGKKGVWVAVDWDPAGATSPEGPSTSHCRPDDLLEAQTLLEAIKTKHESIELETDEEREGKSGSDWGWSLHVKARDIRALESIVLSGSLFGCCARSNEISAACPNLSELDVSSSLLSEWEPVWDILSQCSALRLLNIGNNPLSPLADTYPPAAGPSVVSTMLRELVLNNTGITWCSVNLLLARLPRLRCLHLCSNNFIGVELDCTLAPHLVSLHLDHNCIAAWSEVHHLRLLRRLRWLSLSHNPLADVSSLVWDVEQNVGDQLYPCTGQAVMVSEDIATSKQTTMAMGSGTDNDVDGGRSWDHSDEDDTDDGFEGRWERLLYQDRLPQTEGYFGVRSAVSTLPAPSDVRECGGASGSAQPSFHRLQLLRLEGTALNDWEHLVNIGAMAGLCEVRLTGIPLCDNMDPLQRRQFLLAHLPQVKILDGSVILPGERDAAERAFLRDNFGSTNPPLAYSRVAAQYHKFPRSMGQNPAEGAHKDNKLTRFDQAHSSPVNKAEVGKGVTM</sequence>
<evidence type="ECO:0000256" key="4">
    <source>
        <dbReference type="SAM" id="MobiDB-lite"/>
    </source>
</evidence>
<dbReference type="PROSITE" id="PS51450">
    <property type="entry name" value="LRR"/>
    <property type="match status" value="1"/>
</dbReference>
<dbReference type="GO" id="GO:0005930">
    <property type="term" value="C:axoneme"/>
    <property type="evidence" value="ECO:0007669"/>
    <property type="project" value="UniProtKB-SubCell"/>
</dbReference>
<feature type="region of interest" description="Disordered" evidence="4">
    <location>
        <begin position="1"/>
        <end position="22"/>
    </location>
</feature>
<dbReference type="PANTHER" id="PTHR18849:SF0">
    <property type="entry name" value="CILIA- AND FLAGELLA-ASSOCIATED PROTEIN 410-RELATED"/>
    <property type="match status" value="1"/>
</dbReference>